<dbReference type="Proteomes" id="UP000184604">
    <property type="component" value="Chromosome"/>
</dbReference>
<name>A0A1L5F929_CLOKL</name>
<organism evidence="2 3">
    <name type="scientific">Clostridium kluyveri</name>
    <dbReference type="NCBI Taxonomy" id="1534"/>
    <lineage>
        <taxon>Bacteria</taxon>
        <taxon>Bacillati</taxon>
        <taxon>Bacillota</taxon>
        <taxon>Clostridia</taxon>
        <taxon>Eubacteriales</taxon>
        <taxon>Clostridiaceae</taxon>
        <taxon>Clostridium</taxon>
    </lineage>
</organism>
<dbReference type="EMBL" id="CP018335">
    <property type="protein sequence ID" value="APM39521.1"/>
    <property type="molecule type" value="Genomic_DNA"/>
</dbReference>
<sequence>MNKKLKVLSSVIYGLVLTSGLSLTSVQAAPISTKLDGGASTNAVIPGQTYSYYTTISGDAKSEFLT</sequence>
<evidence type="ECO:0000313" key="3">
    <source>
        <dbReference type="Proteomes" id="UP000184604"/>
    </source>
</evidence>
<proteinExistence type="predicted"/>
<gene>
    <name evidence="2" type="ORF">BS101_12605</name>
</gene>
<keyword evidence="1" id="KW-0732">Signal</keyword>
<evidence type="ECO:0000256" key="1">
    <source>
        <dbReference type="SAM" id="SignalP"/>
    </source>
</evidence>
<accession>A0A1L5F929</accession>
<feature type="signal peptide" evidence="1">
    <location>
        <begin position="1"/>
        <end position="28"/>
    </location>
</feature>
<dbReference type="AlphaFoldDB" id="A0A1L5F929"/>
<evidence type="ECO:0000313" key="2">
    <source>
        <dbReference type="EMBL" id="APM39521.1"/>
    </source>
</evidence>
<protein>
    <submittedName>
        <fullName evidence="2">Uncharacterized protein</fullName>
    </submittedName>
</protein>
<reference evidence="2 3" key="1">
    <citation type="submission" date="2016-12" db="EMBL/GenBank/DDBJ databases">
        <title>Complete genome sequence of Clostridium kluyveri JZZ isolated from the pit mud of a Chinese flavor liquor-making factory.</title>
        <authorList>
            <person name="Wang Y."/>
        </authorList>
    </citation>
    <scope>NUCLEOTIDE SEQUENCE [LARGE SCALE GENOMIC DNA]</scope>
    <source>
        <strain evidence="2 3">JZZ</strain>
    </source>
</reference>
<feature type="chain" id="PRO_5013358239" evidence="1">
    <location>
        <begin position="29"/>
        <end position="66"/>
    </location>
</feature>